<organism evidence="1 2">
    <name type="scientific">Sinorhizobium phage phiM9</name>
    <dbReference type="NCBI Taxonomy" id="1636182"/>
    <lineage>
        <taxon>Viruses</taxon>
        <taxon>Duplodnaviria</taxon>
        <taxon>Heunggongvirae</taxon>
        <taxon>Uroviricota</taxon>
        <taxon>Caudoviricetes</taxon>
        <taxon>Pootjesviridae</taxon>
        <taxon>Emnonavirus</taxon>
        <taxon>Emnonavirus phiM9</taxon>
    </lineage>
</organism>
<dbReference type="RefSeq" id="YP_009189402.1">
    <property type="nucleotide sequence ID" value="NC_028676.1"/>
</dbReference>
<name>A0A0F6R7B6_9CAUD</name>
<dbReference type="GeneID" id="26517700"/>
<protein>
    <submittedName>
        <fullName evidence="1">Uncharacterized protein</fullName>
    </submittedName>
</protein>
<evidence type="ECO:0000313" key="2">
    <source>
        <dbReference type="Proteomes" id="UP000033804"/>
    </source>
</evidence>
<keyword evidence="2" id="KW-1185">Reference proteome</keyword>
<accession>A0A0F6R7B6</accession>
<sequence length="97" mass="10609">MSEGTAIQLGDIFEVDGRKVKLKEGFDPSIAVRLFVHQVNSELSTTPPAEIPLKELLLQASSVTLGKIEDALSEFRTLIAAVNQQIDQTQSPSRTDE</sequence>
<evidence type="ECO:0000313" key="1">
    <source>
        <dbReference type="EMBL" id="AKE44648.1"/>
    </source>
</evidence>
<proteinExistence type="predicted"/>
<dbReference type="KEGG" id="vg:26517700"/>
<gene>
    <name evidence="1" type="ORF">Sm_phiM9_018</name>
</gene>
<dbReference type="EMBL" id="KP881232">
    <property type="protein sequence ID" value="AKE44648.1"/>
    <property type="molecule type" value="Genomic_DNA"/>
</dbReference>
<reference evidence="1 2" key="1">
    <citation type="journal article" date="2015" name="J. Virol.">
        <title>Sinorhizobium meliloti Phage ?M9 Defines a New Group of T4 Superfamily Phages with Unusual Genomic Features but a Common T=16 Capsid.</title>
        <authorList>
            <person name="Johnson M.C."/>
            <person name="Tatum K.B."/>
            <person name="Lynn J.S."/>
            <person name="Brewer T.E."/>
            <person name="Lu S."/>
            <person name="Washburn B.K."/>
            <person name="Stroupe M.E."/>
            <person name="Jones K.M."/>
        </authorList>
    </citation>
    <scope>NUCLEOTIDE SEQUENCE [LARGE SCALE GENOMIC DNA]</scope>
</reference>
<dbReference type="Proteomes" id="UP000033804">
    <property type="component" value="Segment"/>
</dbReference>
<reference evidence="2" key="2">
    <citation type="submission" date="2015-03" db="EMBL/GenBank/DDBJ databases">
        <title>The genome and structure of Sinorhizobium meliloti phage phiM9.</title>
        <authorList>
            <person name="Johnson M.C."/>
            <person name="Tatum K.B."/>
            <person name="Lynn J.S."/>
            <person name="Brewer T.E."/>
            <person name="Washburn B.K."/>
            <person name="Stroupe M.E."/>
            <person name="Jones K.M."/>
        </authorList>
    </citation>
    <scope>NUCLEOTIDE SEQUENCE [LARGE SCALE GENOMIC DNA]</scope>
</reference>